<dbReference type="OrthoDB" id="3896449at2759"/>
<gene>
    <name evidence="2" type="ORF">BAUCODRAFT_376493</name>
</gene>
<evidence type="ECO:0000313" key="2">
    <source>
        <dbReference type="EMBL" id="EMC98645.1"/>
    </source>
</evidence>
<feature type="region of interest" description="Disordered" evidence="1">
    <location>
        <begin position="593"/>
        <end position="828"/>
    </location>
</feature>
<feature type="compositionally biased region" description="Basic and acidic residues" evidence="1">
    <location>
        <begin position="148"/>
        <end position="157"/>
    </location>
</feature>
<reference evidence="2 3" key="1">
    <citation type="journal article" date="2012" name="PLoS Pathog.">
        <title>Diverse lifestyles and strategies of plant pathogenesis encoded in the genomes of eighteen Dothideomycetes fungi.</title>
        <authorList>
            <person name="Ohm R.A."/>
            <person name="Feau N."/>
            <person name="Henrissat B."/>
            <person name="Schoch C.L."/>
            <person name="Horwitz B.A."/>
            <person name="Barry K.W."/>
            <person name="Condon B.J."/>
            <person name="Copeland A.C."/>
            <person name="Dhillon B."/>
            <person name="Glaser F."/>
            <person name="Hesse C.N."/>
            <person name="Kosti I."/>
            <person name="LaButti K."/>
            <person name="Lindquist E.A."/>
            <person name="Lucas S."/>
            <person name="Salamov A.A."/>
            <person name="Bradshaw R.E."/>
            <person name="Ciuffetti L."/>
            <person name="Hamelin R.C."/>
            <person name="Kema G.H.J."/>
            <person name="Lawrence C."/>
            <person name="Scott J.A."/>
            <person name="Spatafora J.W."/>
            <person name="Turgeon B.G."/>
            <person name="de Wit P.J.G.M."/>
            <person name="Zhong S."/>
            <person name="Goodwin S.B."/>
            <person name="Grigoriev I.V."/>
        </authorList>
    </citation>
    <scope>NUCLEOTIDE SEQUENCE [LARGE SCALE GENOMIC DNA]</scope>
    <source>
        <strain evidence="2 3">UAMH 10762</strain>
    </source>
</reference>
<evidence type="ECO:0000256" key="1">
    <source>
        <dbReference type="SAM" id="MobiDB-lite"/>
    </source>
</evidence>
<dbReference type="RefSeq" id="XP_007673858.1">
    <property type="nucleotide sequence ID" value="XM_007675668.1"/>
</dbReference>
<dbReference type="Proteomes" id="UP000011761">
    <property type="component" value="Unassembled WGS sequence"/>
</dbReference>
<evidence type="ECO:0000313" key="3">
    <source>
        <dbReference type="Proteomes" id="UP000011761"/>
    </source>
</evidence>
<keyword evidence="3" id="KW-1185">Reference proteome</keyword>
<feature type="compositionally biased region" description="Low complexity" evidence="1">
    <location>
        <begin position="200"/>
        <end position="223"/>
    </location>
</feature>
<feature type="compositionally biased region" description="Basic and acidic residues" evidence="1">
    <location>
        <begin position="321"/>
        <end position="330"/>
    </location>
</feature>
<feature type="compositionally biased region" description="Basic and acidic residues" evidence="1">
    <location>
        <begin position="807"/>
        <end position="816"/>
    </location>
</feature>
<feature type="compositionally biased region" description="Polar residues" evidence="1">
    <location>
        <begin position="716"/>
        <end position="738"/>
    </location>
</feature>
<dbReference type="eggNOG" id="ENOG502RKQH">
    <property type="taxonomic scope" value="Eukaryota"/>
</dbReference>
<accession>M2NHV4</accession>
<dbReference type="EMBL" id="KB445552">
    <property type="protein sequence ID" value="EMC98645.1"/>
    <property type="molecule type" value="Genomic_DNA"/>
</dbReference>
<protein>
    <submittedName>
        <fullName evidence="2">Uncharacterized protein</fullName>
    </submittedName>
</protein>
<feature type="region of interest" description="Disordered" evidence="1">
    <location>
        <begin position="105"/>
        <end position="223"/>
    </location>
</feature>
<feature type="region of interest" description="Disordered" evidence="1">
    <location>
        <begin position="291"/>
        <end position="368"/>
    </location>
</feature>
<feature type="compositionally biased region" description="Polar residues" evidence="1">
    <location>
        <begin position="172"/>
        <end position="184"/>
    </location>
</feature>
<proteinExistence type="predicted"/>
<feature type="compositionally biased region" description="Polar residues" evidence="1">
    <location>
        <begin position="599"/>
        <end position="616"/>
    </location>
</feature>
<dbReference type="GeneID" id="19113300"/>
<sequence>MTLGQPEINRTLLDAREKPLTISTNVAEFDWPALVPRSASAPPADLVNESHTETLRPPMPVEPSTNSDQMNDVARLTSTSDALLTDSICLRSSTVFSATTKKPTISRAMSTNASERRTDVTSVLSYDGSEDGRIATSPDGGVTTSRWTAERHERKTSSDMLPGTAELPSKPPSANRSASSNLAVAQSAHVLTDSRPHSPSPASFSRPRPSSAAKGRSLPSPTSTAAIAAKALRAEKTASRLPIPDTRKATLVDVRSSRTSATSTRKLQLSPTFGRGRLDLPETFKILDQGVKRRQRSQPNQPGHSLTATLSHASSASGLHDASECTDADRSFTSTPDQTFATTSSDEEELTTPTTYQPTGYPRPNFSVKVHHTQGDYETTALDLFNNAVSALEKSPPSNSPYTEPLQTIPSQVVLPSYSSLEEPGPTARTGLPREPTMVGQPFLDVYNDLAGERVIRTVQTDPRDTKASSITDLLDDYAADGGHLSLAMFEEMGEDRKRQFTRTYSLLEGKGTPPRIHVGNEDVREMYSKIMRRIEKSSPKRPSSLDNAAPADTSLAQVGNISVTGTSNLVFDDVSNCEPTEIFTAFKRHQHDEAELQPTETGVSKWSESTASVKRTSPVAAQAPSHEGTTLGRQPVISTFPPRRSPPHPPQSIGYPTTVPSKAYKLIGPGQSGHVGPAGSSHRYNVLPAGHGRHQPGSVKHARDTIDQSMARFARNTSSTQAKRSTKSASKMPTPNTKLLEVASDDQRGRVASSEVRQSVTGHAKKTKVCPKHASSRTQGQADLEPADKSSFKGPPSARQTAYSMDEERQADLDRSVCASEQQELLA</sequence>
<feature type="region of interest" description="Disordered" evidence="1">
    <location>
        <begin position="252"/>
        <end position="275"/>
    </location>
</feature>
<dbReference type="AlphaFoldDB" id="M2NHV4"/>
<name>M2NHV4_BAUPA</name>
<feature type="compositionally biased region" description="Low complexity" evidence="1">
    <location>
        <begin position="351"/>
        <end position="364"/>
    </location>
</feature>
<feature type="compositionally biased region" description="Polar residues" evidence="1">
    <location>
        <begin position="331"/>
        <end position="344"/>
    </location>
</feature>
<organism evidence="2 3">
    <name type="scientific">Baudoinia panamericana (strain UAMH 10762)</name>
    <name type="common">Angels' share fungus</name>
    <name type="synonym">Baudoinia compniacensis (strain UAMH 10762)</name>
    <dbReference type="NCBI Taxonomy" id="717646"/>
    <lineage>
        <taxon>Eukaryota</taxon>
        <taxon>Fungi</taxon>
        <taxon>Dikarya</taxon>
        <taxon>Ascomycota</taxon>
        <taxon>Pezizomycotina</taxon>
        <taxon>Dothideomycetes</taxon>
        <taxon>Dothideomycetidae</taxon>
        <taxon>Mycosphaerellales</taxon>
        <taxon>Teratosphaeriaceae</taxon>
        <taxon>Baudoinia</taxon>
    </lineage>
</organism>
<dbReference type="HOGENOM" id="CLU_342235_0_0_1"/>
<dbReference type="KEGG" id="bcom:BAUCODRAFT_376493"/>
<dbReference type="OMA" id="NMMEALA"/>
<feature type="region of interest" description="Disordered" evidence="1">
    <location>
        <begin position="40"/>
        <end position="69"/>
    </location>
</feature>
<feature type="compositionally biased region" description="Low complexity" evidence="1">
    <location>
        <begin position="304"/>
        <end position="320"/>
    </location>
</feature>
<dbReference type="STRING" id="717646.M2NHV4"/>
<feature type="compositionally biased region" description="Basic residues" evidence="1">
    <location>
        <begin position="764"/>
        <end position="776"/>
    </location>
</feature>